<gene>
    <name evidence="1" type="ORF">CL944_01855</name>
</gene>
<accession>A0A2D6LQ17</accession>
<protein>
    <submittedName>
        <fullName evidence="1">Uncharacterized protein</fullName>
    </submittedName>
</protein>
<dbReference type="EMBL" id="NZBD01000012">
    <property type="protein sequence ID" value="MAG18198.1"/>
    <property type="molecule type" value="Genomic_DNA"/>
</dbReference>
<evidence type="ECO:0000313" key="1">
    <source>
        <dbReference type="EMBL" id="MAG18198.1"/>
    </source>
</evidence>
<name>A0A2D6LQ17_9ARCH</name>
<dbReference type="Proteomes" id="UP000226712">
    <property type="component" value="Unassembled WGS sequence"/>
</dbReference>
<feature type="non-terminal residue" evidence="1">
    <location>
        <position position="134"/>
    </location>
</feature>
<dbReference type="AlphaFoldDB" id="A0A2D6LQ17"/>
<evidence type="ECO:0000313" key="2">
    <source>
        <dbReference type="Proteomes" id="UP000226712"/>
    </source>
</evidence>
<proteinExistence type="predicted"/>
<comment type="caution">
    <text evidence="1">The sequence shown here is derived from an EMBL/GenBank/DDBJ whole genome shotgun (WGS) entry which is preliminary data.</text>
</comment>
<reference evidence="2" key="1">
    <citation type="submission" date="2017-09" db="EMBL/GenBank/DDBJ databases">
        <title>The Reconstruction of 2,631 Draft Metagenome-Assembled Genomes from the Global Oceans.</title>
        <authorList>
            <person name="Tully B.J."/>
            <person name="Graham E.D."/>
            <person name="Heidelberg J.F."/>
        </authorList>
    </citation>
    <scope>NUCLEOTIDE SEQUENCE [LARGE SCALE GENOMIC DNA]</scope>
</reference>
<organism evidence="1 2">
    <name type="scientific">Candidatus Iainarchaeum sp</name>
    <dbReference type="NCBI Taxonomy" id="3101447"/>
    <lineage>
        <taxon>Archaea</taxon>
        <taxon>Candidatus Iainarchaeota</taxon>
        <taxon>Candidatus Iainarchaeia</taxon>
        <taxon>Candidatus Iainarchaeales</taxon>
        <taxon>Candidatus Iainarchaeaceae</taxon>
        <taxon>Candidatus Iainarchaeum</taxon>
    </lineage>
</organism>
<sequence length="134" mass="15190">MHKYYQKQFESGAYKSMLKTQQGRQNETVQQNTVLWQAGKMKDQDYLSGFDQLISNATNPVDVRKYEVGKQVAESSILMKKFDAQYDRIKGDYAAGKLTAKEAYNKMTQLSIQSATAGNEAASAKYYLDAETFL</sequence>